<dbReference type="EMBL" id="PDCW01000041">
    <property type="protein sequence ID" value="PJY70959.1"/>
    <property type="molecule type" value="Genomic_DNA"/>
</dbReference>
<organism evidence="1 2">
    <name type="scientific">Bacteroides fragilis</name>
    <dbReference type="NCBI Taxonomy" id="817"/>
    <lineage>
        <taxon>Bacteria</taxon>
        <taxon>Pseudomonadati</taxon>
        <taxon>Bacteroidota</taxon>
        <taxon>Bacteroidia</taxon>
        <taxon>Bacteroidales</taxon>
        <taxon>Bacteroidaceae</taxon>
        <taxon>Bacteroides</taxon>
    </lineage>
</organism>
<comment type="caution">
    <text evidence="1">The sequence shown here is derived from an EMBL/GenBank/DDBJ whole genome shotgun (WGS) entry which is preliminary data.</text>
</comment>
<protein>
    <submittedName>
        <fullName evidence="1">Uncharacterized protein</fullName>
    </submittedName>
</protein>
<proteinExistence type="predicted"/>
<evidence type="ECO:0000313" key="2">
    <source>
        <dbReference type="Proteomes" id="UP000231846"/>
    </source>
</evidence>
<gene>
    <name evidence="1" type="ORF">CQW34_03919</name>
</gene>
<sequence>METIYKIIGGGQKVKQNLEFGIQTEYIKEESDRPEKAKCAGQDNYTNVMWHTDLCTLQKWANDWAGQEVELVEFAD</sequence>
<reference evidence="1 2" key="1">
    <citation type="journal article" date="2017" name="MBio">
        <title>Gut Symbiont Bacteroides fragilis Secretes a Eukaryotic-Like Ubiquitin Protein That Mediates Intraspecies Antagonism.</title>
        <authorList>
            <person name="Chatzidaki-Livanis M."/>
            <person name="Coyne M.J."/>
            <person name="Roelofs K.G."/>
            <person name="Gentyala R.R."/>
            <person name="Caldwell J.M."/>
            <person name="Comstock L.E."/>
        </authorList>
    </citation>
    <scope>NUCLEOTIDE SEQUENCE [LARGE SCALE GENOMIC DNA]</scope>
    <source>
        <strain evidence="1 2">12905</strain>
    </source>
</reference>
<accession>A0A2M9V2C3</accession>
<dbReference type="AlphaFoldDB" id="A0A2M9V2C3"/>
<dbReference type="RefSeq" id="WP_032567384.1">
    <property type="nucleotide sequence ID" value="NZ_JAQDLP010000002.1"/>
</dbReference>
<dbReference type="Proteomes" id="UP000231846">
    <property type="component" value="Unassembled WGS sequence"/>
</dbReference>
<evidence type="ECO:0000313" key="1">
    <source>
        <dbReference type="EMBL" id="PJY70959.1"/>
    </source>
</evidence>
<name>A0A2M9V2C3_BACFG</name>